<dbReference type="PANTHER" id="PTHR10302">
    <property type="entry name" value="SINGLE-STRANDED DNA-BINDING PROTEIN"/>
    <property type="match status" value="1"/>
</dbReference>
<dbReference type="SUPFAM" id="SSF50249">
    <property type="entry name" value="Nucleic acid-binding proteins"/>
    <property type="match status" value="1"/>
</dbReference>
<keyword evidence="2" id="KW-0233">DNA recombination</keyword>
<evidence type="ECO:0000256" key="3">
    <source>
        <dbReference type="RuleBase" id="RU000524"/>
    </source>
</evidence>
<reference evidence="5 7" key="1">
    <citation type="submission" date="2007-08" db="EMBL/GenBank/DDBJ databases">
        <title>Draft genome sequence of Clostridium leptum (DSM 753).</title>
        <authorList>
            <person name="Sudarsanam P."/>
            <person name="Ley R."/>
            <person name="Guruge J."/>
            <person name="Turnbaugh P.J."/>
            <person name="Mahowald M."/>
            <person name="Liep D."/>
            <person name="Gordon J."/>
        </authorList>
    </citation>
    <scope>NUCLEOTIDE SEQUENCE [LARGE SCALE GENOMIC DNA]</scope>
    <source>
        <strain evidence="5 7">DSM 753</strain>
    </source>
</reference>
<evidence type="ECO:0000256" key="2">
    <source>
        <dbReference type="HAMAP-Rule" id="MF_00984"/>
    </source>
</evidence>
<keyword evidence="1 2" id="KW-0238">DNA-binding</keyword>
<evidence type="ECO:0000256" key="1">
    <source>
        <dbReference type="ARBA" id="ARBA00023125"/>
    </source>
</evidence>
<keyword evidence="2" id="KW-0227">DNA damage</keyword>
<dbReference type="PROSITE" id="PS50935">
    <property type="entry name" value="SSB"/>
    <property type="match status" value="1"/>
</dbReference>
<dbReference type="NCBIfam" id="TIGR00621">
    <property type="entry name" value="ssb"/>
    <property type="match status" value="1"/>
</dbReference>
<gene>
    <name evidence="6" type="ORF">CH238_12015</name>
    <name evidence="5" type="ORF">CLOLEP_01324</name>
</gene>
<dbReference type="EMBL" id="ABCB02000017">
    <property type="protein sequence ID" value="EDO61817.1"/>
    <property type="molecule type" value="Genomic_DNA"/>
</dbReference>
<evidence type="ECO:0000313" key="5">
    <source>
        <dbReference type="EMBL" id="EDO61817.1"/>
    </source>
</evidence>
<dbReference type="eggNOG" id="COG0629">
    <property type="taxonomic scope" value="Bacteria"/>
</dbReference>
<evidence type="ECO:0000256" key="4">
    <source>
        <dbReference type="SAM" id="MobiDB-lite"/>
    </source>
</evidence>
<keyword evidence="8" id="KW-1185">Reference proteome</keyword>
<dbReference type="GO" id="GO:0003697">
    <property type="term" value="F:single-stranded DNA binding"/>
    <property type="evidence" value="ECO:0007669"/>
    <property type="project" value="UniProtKB-UniRule"/>
</dbReference>
<dbReference type="HAMAP" id="MF_00984">
    <property type="entry name" value="SSB"/>
    <property type="match status" value="1"/>
</dbReference>
<comment type="caution">
    <text evidence="2">Lacks conserved residue(s) required for the propagation of feature annotation.</text>
</comment>
<reference evidence="5 7" key="2">
    <citation type="submission" date="2007-08" db="EMBL/GenBank/DDBJ databases">
        <authorList>
            <person name="Fulton L."/>
            <person name="Clifton S."/>
            <person name="Fulton B."/>
            <person name="Xu J."/>
            <person name="Minx P."/>
            <person name="Pepin K.H."/>
            <person name="Johnson M."/>
            <person name="Thiruvilangam P."/>
            <person name="Bhonagiri V."/>
            <person name="Nash W.E."/>
            <person name="Wang C."/>
            <person name="Mardis E.R."/>
            <person name="Wilson R.K."/>
        </authorList>
    </citation>
    <scope>NUCLEOTIDE SEQUENCE [LARGE SCALE GENOMIC DNA]</scope>
    <source>
        <strain evidence="5 7">DSM 753</strain>
    </source>
</reference>
<dbReference type="CDD" id="cd04496">
    <property type="entry name" value="SSB_OBF"/>
    <property type="match status" value="1"/>
</dbReference>
<comment type="caution">
    <text evidence="5">The sequence shown here is derived from an EMBL/GenBank/DDBJ whole genome shotgun (WGS) entry which is preliminary data.</text>
</comment>
<dbReference type="Proteomes" id="UP000003490">
    <property type="component" value="Unassembled WGS sequence"/>
</dbReference>
<dbReference type="EMBL" id="NOXF01000010">
    <property type="protein sequence ID" value="PEQ23871.1"/>
    <property type="molecule type" value="Genomic_DNA"/>
</dbReference>
<protein>
    <recommendedName>
        <fullName evidence="2 3">Single-stranded DNA-binding protein</fullName>
        <shortName evidence="2">SSB</shortName>
    </recommendedName>
</protein>
<proteinExistence type="inferred from homology"/>
<accession>A7VRY7</accession>
<dbReference type="GO" id="GO:0006260">
    <property type="term" value="P:DNA replication"/>
    <property type="evidence" value="ECO:0007669"/>
    <property type="project" value="UniProtKB-UniRule"/>
</dbReference>
<dbReference type="InterPro" id="IPR000424">
    <property type="entry name" value="Primosome_PriB/ssb"/>
</dbReference>
<keyword evidence="2" id="KW-0234">DNA repair</keyword>
<reference evidence="6 8" key="3">
    <citation type="submission" date="2017-07" db="EMBL/GenBank/DDBJ databases">
        <title>Prevalence of linear plasmids in Cutibacterium (Propionibacterium) acnes isolates obtained from prostatic tissue.</title>
        <authorList>
            <person name="Davidsson S."/>
            <person name="Carlsson J."/>
            <person name="Molling P."/>
            <person name="Andren O."/>
            <person name="Andersson S.-O."/>
            <person name="Brzuszkiewicz E."/>
            <person name="Poehlein A."/>
            <person name="Al-Zeer M."/>
            <person name="Brinkmann V."/>
            <person name="Scavenius C."/>
            <person name="Nazipi S."/>
            <person name="Soderquist B."/>
            <person name="Bruggemann H."/>
        </authorList>
    </citation>
    <scope>NUCLEOTIDE SEQUENCE [LARGE SCALE GENOMIC DNA]</scope>
    <source>
        <strain evidence="6 8">DSM 753</strain>
    </source>
</reference>
<comment type="subunit">
    <text evidence="2">Homotetramer.</text>
</comment>
<dbReference type="Pfam" id="PF00436">
    <property type="entry name" value="SSB"/>
    <property type="match status" value="1"/>
</dbReference>
<dbReference type="Gene3D" id="2.40.50.140">
    <property type="entry name" value="Nucleic acid-binding proteins"/>
    <property type="match status" value="1"/>
</dbReference>
<dbReference type="PANTHER" id="PTHR10302:SF27">
    <property type="entry name" value="SINGLE-STRANDED DNA-BINDING PROTEIN"/>
    <property type="match status" value="1"/>
</dbReference>
<dbReference type="HOGENOM" id="CLU_078758_6_2_9"/>
<feature type="region of interest" description="Disordered" evidence="4">
    <location>
        <begin position="113"/>
        <end position="136"/>
    </location>
</feature>
<dbReference type="GO" id="GO:0009295">
    <property type="term" value="C:nucleoid"/>
    <property type="evidence" value="ECO:0007669"/>
    <property type="project" value="TreeGrafter"/>
</dbReference>
<keyword evidence="2" id="KW-0235">DNA replication</keyword>
<dbReference type="Proteomes" id="UP000220611">
    <property type="component" value="Unassembled WGS sequence"/>
</dbReference>
<comment type="function">
    <text evidence="2">Plays an important role in DNA replication, recombination and repair. Binds to ssDNA and to an array of partner proteins to recruit them to their sites of action during DNA metabolism.</text>
</comment>
<dbReference type="InterPro" id="IPR011344">
    <property type="entry name" value="ssDNA-bd"/>
</dbReference>
<sequence length="147" mass="16605">MQEGVKMLNCIVLMGRFTADPELKHTPNNTAVTEFRLAVDRSYIKSGQERQTDFIDIVAWRSNAEFICKHFKKGQLAVVQGSLQIRSYTDKDGIKRRAAEVLADSIYFAGSKKETETNKGSQPDDLPENISPKSSNFLEMLDDDLPF</sequence>
<dbReference type="InterPro" id="IPR012340">
    <property type="entry name" value="NA-bd_OB-fold"/>
</dbReference>
<evidence type="ECO:0000313" key="7">
    <source>
        <dbReference type="Proteomes" id="UP000003490"/>
    </source>
</evidence>
<name>A7VRY7_9FIRM</name>
<feature type="short sequence motif" description="Important for interaction with partner proteins" evidence="2">
    <location>
        <begin position="142"/>
        <end position="147"/>
    </location>
</feature>
<dbReference type="GO" id="GO:0006281">
    <property type="term" value="P:DNA repair"/>
    <property type="evidence" value="ECO:0007669"/>
    <property type="project" value="UniProtKB-UniRule"/>
</dbReference>
<evidence type="ECO:0000313" key="8">
    <source>
        <dbReference type="Proteomes" id="UP000220611"/>
    </source>
</evidence>
<dbReference type="GO" id="GO:0006310">
    <property type="term" value="P:DNA recombination"/>
    <property type="evidence" value="ECO:0007669"/>
    <property type="project" value="UniProtKB-UniRule"/>
</dbReference>
<dbReference type="AlphaFoldDB" id="A7VRY7"/>
<organism evidence="5 7">
    <name type="scientific">[Clostridium] leptum DSM 753</name>
    <dbReference type="NCBI Taxonomy" id="428125"/>
    <lineage>
        <taxon>Bacteria</taxon>
        <taxon>Bacillati</taxon>
        <taxon>Bacillota</taxon>
        <taxon>Clostridia</taxon>
        <taxon>Eubacteriales</taxon>
        <taxon>Oscillospiraceae</taxon>
        <taxon>Oscillospiraceae incertae sedis</taxon>
    </lineage>
</organism>
<evidence type="ECO:0000313" key="6">
    <source>
        <dbReference type="EMBL" id="PEQ23871.1"/>
    </source>
</evidence>